<name>A0A7C1NN66_UNCKA</name>
<comment type="similarity">
    <text evidence="1 4">Belongs to the bacterial ribosomal protein bL19 family.</text>
</comment>
<evidence type="ECO:0000313" key="6">
    <source>
        <dbReference type="EMBL" id="HEB14083.1"/>
    </source>
</evidence>
<dbReference type="InterPro" id="IPR001857">
    <property type="entry name" value="Ribosomal_bL19"/>
</dbReference>
<evidence type="ECO:0000256" key="5">
    <source>
        <dbReference type="SAM" id="MobiDB-lite"/>
    </source>
</evidence>
<dbReference type="InterPro" id="IPR038657">
    <property type="entry name" value="Ribosomal_bL19_sf"/>
</dbReference>
<keyword evidence="3 4" id="KW-0687">Ribonucleoprotein</keyword>
<evidence type="ECO:0000256" key="2">
    <source>
        <dbReference type="ARBA" id="ARBA00022980"/>
    </source>
</evidence>
<dbReference type="Proteomes" id="UP000885744">
    <property type="component" value="Unassembled WGS sequence"/>
</dbReference>
<proteinExistence type="inferred from homology"/>
<feature type="region of interest" description="Disordered" evidence="5">
    <location>
        <begin position="1"/>
        <end position="21"/>
    </location>
</feature>
<dbReference type="PANTHER" id="PTHR15680">
    <property type="entry name" value="RIBOSOMAL PROTEIN L19"/>
    <property type="match status" value="1"/>
</dbReference>
<dbReference type="PROSITE" id="PS01015">
    <property type="entry name" value="RIBOSOMAL_L19"/>
    <property type="match status" value="1"/>
</dbReference>
<dbReference type="PIRSF" id="PIRSF002191">
    <property type="entry name" value="Ribosomal_L19"/>
    <property type="match status" value="1"/>
</dbReference>
<dbReference type="Gene3D" id="2.30.30.790">
    <property type="match status" value="1"/>
</dbReference>
<comment type="function">
    <text evidence="4">This protein is located at the 30S-50S ribosomal subunit interface and may play a role in the structure and function of the aminoacyl-tRNA binding site.</text>
</comment>
<dbReference type="GO" id="GO:0006412">
    <property type="term" value="P:translation"/>
    <property type="evidence" value="ECO:0007669"/>
    <property type="project" value="InterPro"/>
</dbReference>
<protein>
    <recommendedName>
        <fullName evidence="4">50S ribosomal protein L19</fullName>
    </recommendedName>
</protein>
<dbReference type="SUPFAM" id="SSF50104">
    <property type="entry name" value="Translation proteins SH3-like domain"/>
    <property type="match status" value="1"/>
</dbReference>
<dbReference type="InterPro" id="IPR008991">
    <property type="entry name" value="Translation_prot_SH3-like_sf"/>
</dbReference>
<reference evidence="6" key="1">
    <citation type="journal article" date="2020" name="mSystems">
        <title>Genome- and Community-Level Interaction Insights into Carbon Utilization and Element Cycling Functions of Hydrothermarchaeota in Hydrothermal Sediment.</title>
        <authorList>
            <person name="Zhou Z."/>
            <person name="Liu Y."/>
            <person name="Xu W."/>
            <person name="Pan J."/>
            <person name="Luo Z.H."/>
            <person name="Li M."/>
        </authorList>
    </citation>
    <scope>NUCLEOTIDE SEQUENCE [LARGE SCALE GENOMIC DNA]</scope>
    <source>
        <strain evidence="6">HyVt-365</strain>
    </source>
</reference>
<gene>
    <name evidence="6" type="ORF">ENI09_01600</name>
</gene>
<sequence length="114" mass="13043">MEAKKKKKEKEEPKKSQTPDFKAGDIIRVHYKIREEDKERVQLFEGVLIAQKGSGTSKTITVRKIAGAGIAVERIFPLHSPNLEKLEVVKQGKARRAKLYYLRDLPTLKSVKTR</sequence>
<dbReference type="GO" id="GO:0022625">
    <property type="term" value="C:cytosolic large ribosomal subunit"/>
    <property type="evidence" value="ECO:0007669"/>
    <property type="project" value="TreeGrafter"/>
</dbReference>
<comment type="caution">
    <text evidence="6">The sequence shown here is derived from an EMBL/GenBank/DDBJ whole genome shotgun (WGS) entry which is preliminary data.</text>
</comment>
<keyword evidence="2 6" id="KW-0689">Ribosomal protein</keyword>
<evidence type="ECO:0000256" key="1">
    <source>
        <dbReference type="ARBA" id="ARBA00005781"/>
    </source>
</evidence>
<dbReference type="EMBL" id="DRHH01000068">
    <property type="protein sequence ID" value="HEB14083.1"/>
    <property type="molecule type" value="Genomic_DNA"/>
</dbReference>
<dbReference type="PANTHER" id="PTHR15680:SF9">
    <property type="entry name" value="LARGE RIBOSOMAL SUBUNIT PROTEIN BL19M"/>
    <property type="match status" value="1"/>
</dbReference>
<dbReference type="NCBIfam" id="TIGR01024">
    <property type="entry name" value="rplS_bact"/>
    <property type="match status" value="1"/>
</dbReference>
<evidence type="ECO:0000256" key="3">
    <source>
        <dbReference type="ARBA" id="ARBA00023274"/>
    </source>
</evidence>
<accession>A0A7C1NN66</accession>
<dbReference type="Pfam" id="PF01245">
    <property type="entry name" value="Ribosomal_L19"/>
    <property type="match status" value="1"/>
</dbReference>
<evidence type="ECO:0000256" key="4">
    <source>
        <dbReference type="RuleBase" id="RU000559"/>
    </source>
</evidence>
<dbReference type="InterPro" id="IPR018257">
    <property type="entry name" value="Ribosomal_bL19_CS"/>
</dbReference>
<organism evidence="6">
    <name type="scientific">candidate division WWE3 bacterium</name>
    <dbReference type="NCBI Taxonomy" id="2053526"/>
    <lineage>
        <taxon>Bacteria</taxon>
        <taxon>Katanobacteria</taxon>
    </lineage>
</organism>
<dbReference type="GO" id="GO:0003735">
    <property type="term" value="F:structural constituent of ribosome"/>
    <property type="evidence" value="ECO:0007669"/>
    <property type="project" value="InterPro"/>
</dbReference>
<dbReference type="PRINTS" id="PR00061">
    <property type="entry name" value="RIBOSOMALL19"/>
</dbReference>
<dbReference type="AlphaFoldDB" id="A0A7C1NN66"/>